<dbReference type="InterPro" id="IPR036265">
    <property type="entry name" value="HIT-like_sf"/>
</dbReference>
<evidence type="ECO:0000256" key="1">
    <source>
        <dbReference type="PIRSR" id="PIRSR601310-1"/>
    </source>
</evidence>
<evidence type="ECO:0000256" key="3">
    <source>
        <dbReference type="PROSITE-ProRule" id="PRU00464"/>
    </source>
</evidence>
<dbReference type="SUPFAM" id="SSF54197">
    <property type="entry name" value="HIT-like"/>
    <property type="match status" value="1"/>
</dbReference>
<dbReference type="InterPro" id="IPR011146">
    <property type="entry name" value="HIT-like"/>
</dbReference>
<evidence type="ECO:0000256" key="2">
    <source>
        <dbReference type="PIRSR" id="PIRSR601310-3"/>
    </source>
</evidence>
<feature type="active site" description="Tele-AMP-histidine intermediate" evidence="1">
    <location>
        <position position="107"/>
    </location>
</feature>
<comment type="caution">
    <text evidence="5">The sequence shown here is derived from an EMBL/GenBank/DDBJ whole genome shotgun (WGS) entry which is preliminary data.</text>
</comment>
<dbReference type="PRINTS" id="PR00332">
    <property type="entry name" value="HISTRIAD"/>
</dbReference>
<sequence length="121" mass="12832">MTASPVPANADCVFCRIVAREIPATIVRETDRTLAFRDVNPQAPVHVLVVPKAHTTTLTELADDAELLGVLLQECVAVARSEGIVDTGYRVAVNTGEQGGQVVQHCHLHVLGGRQLVGSLG</sequence>
<evidence type="ECO:0000313" key="6">
    <source>
        <dbReference type="Proteomes" id="UP000256485"/>
    </source>
</evidence>
<evidence type="ECO:0000259" key="4">
    <source>
        <dbReference type="PROSITE" id="PS51084"/>
    </source>
</evidence>
<gene>
    <name evidence="5" type="ORF">DFJ64_3249</name>
</gene>
<feature type="domain" description="HIT" evidence="4">
    <location>
        <begin position="13"/>
        <end position="121"/>
    </location>
</feature>
<dbReference type="Proteomes" id="UP000256485">
    <property type="component" value="Unassembled WGS sequence"/>
</dbReference>
<dbReference type="Gene3D" id="3.30.428.10">
    <property type="entry name" value="HIT-like"/>
    <property type="match status" value="1"/>
</dbReference>
<organism evidence="5 6">
    <name type="scientific">Thermasporomyces composti</name>
    <dbReference type="NCBI Taxonomy" id="696763"/>
    <lineage>
        <taxon>Bacteria</taxon>
        <taxon>Bacillati</taxon>
        <taxon>Actinomycetota</taxon>
        <taxon>Actinomycetes</taxon>
        <taxon>Propionibacteriales</taxon>
        <taxon>Nocardioidaceae</taxon>
        <taxon>Thermasporomyces</taxon>
    </lineage>
</organism>
<dbReference type="GO" id="GO:0003824">
    <property type="term" value="F:catalytic activity"/>
    <property type="evidence" value="ECO:0007669"/>
    <property type="project" value="InterPro"/>
</dbReference>
<evidence type="ECO:0000313" key="5">
    <source>
        <dbReference type="EMBL" id="REF37792.1"/>
    </source>
</evidence>
<keyword evidence="6" id="KW-1185">Reference proteome</keyword>
<feature type="short sequence motif" description="Histidine triad motif" evidence="2 3">
    <location>
        <begin position="105"/>
        <end position="109"/>
    </location>
</feature>
<name>A0A3D9V7M9_THECX</name>
<dbReference type="RefSeq" id="WP_245941171.1">
    <property type="nucleotide sequence ID" value="NZ_QTUC01000001.1"/>
</dbReference>
<proteinExistence type="predicted"/>
<accession>A0A3D9V7M9</accession>
<dbReference type="Pfam" id="PF01230">
    <property type="entry name" value="HIT"/>
    <property type="match status" value="1"/>
</dbReference>
<dbReference type="InterPro" id="IPR001310">
    <property type="entry name" value="Histidine_triad_HIT"/>
</dbReference>
<dbReference type="CDD" id="cd01276">
    <property type="entry name" value="PKCI_related"/>
    <property type="match status" value="1"/>
</dbReference>
<dbReference type="PANTHER" id="PTHR23089">
    <property type="entry name" value="HISTIDINE TRIAD HIT PROTEIN"/>
    <property type="match status" value="1"/>
</dbReference>
<reference evidence="5 6" key="1">
    <citation type="submission" date="2018-08" db="EMBL/GenBank/DDBJ databases">
        <title>Sequencing the genomes of 1000 actinobacteria strains.</title>
        <authorList>
            <person name="Klenk H.-P."/>
        </authorList>
    </citation>
    <scope>NUCLEOTIDE SEQUENCE [LARGE SCALE GENOMIC DNA]</scope>
    <source>
        <strain evidence="5 6">DSM 22891</strain>
    </source>
</reference>
<protein>
    <submittedName>
        <fullName evidence="5">Histidine triad (HIT) family protein</fullName>
    </submittedName>
</protein>
<dbReference type="AlphaFoldDB" id="A0A3D9V7M9"/>
<dbReference type="PROSITE" id="PS51084">
    <property type="entry name" value="HIT_2"/>
    <property type="match status" value="1"/>
</dbReference>
<dbReference type="EMBL" id="QTUC01000001">
    <property type="protein sequence ID" value="REF37792.1"/>
    <property type="molecule type" value="Genomic_DNA"/>
</dbReference>